<reference evidence="6 7" key="1">
    <citation type="submission" date="2018-06" db="EMBL/GenBank/DDBJ databases">
        <title>Genomic Encyclopedia of Archaeal and Bacterial Type Strains, Phase II (KMG-II): from individual species to whole genera.</title>
        <authorList>
            <person name="Goeker M."/>
        </authorList>
    </citation>
    <scope>NUCLEOTIDE SEQUENCE [LARGE SCALE GENOMIC DNA]</scope>
    <source>
        <strain evidence="6 7">DSM 6779</strain>
    </source>
</reference>
<evidence type="ECO:0000256" key="4">
    <source>
        <dbReference type="SAM" id="SignalP"/>
    </source>
</evidence>
<evidence type="ECO:0000256" key="3">
    <source>
        <dbReference type="ARBA" id="ARBA00023235"/>
    </source>
</evidence>
<dbReference type="InterPro" id="IPR002130">
    <property type="entry name" value="Cyclophilin-type_PPIase_dom"/>
</dbReference>
<feature type="signal peptide" evidence="4">
    <location>
        <begin position="1"/>
        <end position="21"/>
    </location>
</feature>
<keyword evidence="4" id="KW-0732">Signal</keyword>
<dbReference type="PANTHER" id="PTHR45625">
    <property type="entry name" value="PEPTIDYL-PROLYL CIS-TRANS ISOMERASE-RELATED"/>
    <property type="match status" value="1"/>
</dbReference>
<name>A0A2W7P1R1_9BACT</name>
<dbReference type="EC" id="5.2.1.8" evidence="1"/>
<evidence type="ECO:0000313" key="6">
    <source>
        <dbReference type="EMBL" id="PZX19366.1"/>
    </source>
</evidence>
<keyword evidence="7" id="KW-1185">Reference proteome</keyword>
<comment type="caution">
    <text evidence="6">The sequence shown here is derived from an EMBL/GenBank/DDBJ whole genome shotgun (WGS) entry which is preliminary data.</text>
</comment>
<accession>A0A2W7P1R1</accession>
<evidence type="ECO:0000313" key="7">
    <source>
        <dbReference type="Proteomes" id="UP000249239"/>
    </source>
</evidence>
<dbReference type="InterPro" id="IPR044666">
    <property type="entry name" value="Cyclophilin_A-like"/>
</dbReference>
<organism evidence="6 7">
    <name type="scientific">Breznakibacter xylanolyticus</name>
    <dbReference type="NCBI Taxonomy" id="990"/>
    <lineage>
        <taxon>Bacteria</taxon>
        <taxon>Pseudomonadati</taxon>
        <taxon>Bacteroidota</taxon>
        <taxon>Bacteroidia</taxon>
        <taxon>Marinilabiliales</taxon>
        <taxon>Marinilabiliaceae</taxon>
        <taxon>Breznakibacter</taxon>
    </lineage>
</organism>
<keyword evidence="3 6" id="KW-0413">Isomerase</keyword>
<dbReference type="SUPFAM" id="SSF50891">
    <property type="entry name" value="Cyclophilin-like"/>
    <property type="match status" value="1"/>
</dbReference>
<sequence>MTSMKRLFYLLTMLWGMSVSAQSPTDDYVLIATNLGNIKVRLYNDTPFHRDRFLQLVEKKHFDGTLFYRVVKNFVIQGGSSDSRNAAPGQHIGYGTDAEIISSEFVKTRFHKKGALCAPRQPEAINHFKMSDVSQFYIVKGRKYTTQELDLMEKARNNPIMIDLKRKHYLPYKEELDQLKASDPAEFNKRLRAIKQQIDFDYSVSRKLEFTPEQRHAYTTVGGCPDLDGDYTVFGEVVEGLDVVDKIAVLQTDKNDRPLKDVKITMSVVAK</sequence>
<evidence type="ECO:0000259" key="5">
    <source>
        <dbReference type="PROSITE" id="PS50072"/>
    </source>
</evidence>
<dbReference type="PROSITE" id="PS50072">
    <property type="entry name" value="CSA_PPIASE_2"/>
    <property type="match status" value="1"/>
</dbReference>
<protein>
    <recommendedName>
        <fullName evidence="1">peptidylprolyl isomerase</fullName>
        <ecNumber evidence="1">5.2.1.8</ecNumber>
    </recommendedName>
</protein>
<feature type="domain" description="PPIase cyclophilin-type" evidence="5">
    <location>
        <begin position="25"/>
        <end position="269"/>
    </location>
</feature>
<dbReference type="EMBL" id="QKZK01000004">
    <property type="protein sequence ID" value="PZX19366.1"/>
    <property type="molecule type" value="Genomic_DNA"/>
</dbReference>
<dbReference type="PANTHER" id="PTHR45625:SF4">
    <property type="entry name" value="PEPTIDYLPROLYL ISOMERASE DOMAIN AND WD REPEAT-CONTAINING PROTEIN 1"/>
    <property type="match status" value="1"/>
</dbReference>
<dbReference type="Proteomes" id="UP000249239">
    <property type="component" value="Unassembled WGS sequence"/>
</dbReference>
<keyword evidence="2" id="KW-0697">Rotamase</keyword>
<dbReference type="Pfam" id="PF00160">
    <property type="entry name" value="Pro_isomerase"/>
    <property type="match status" value="2"/>
</dbReference>
<proteinExistence type="predicted"/>
<dbReference type="InterPro" id="IPR029000">
    <property type="entry name" value="Cyclophilin-like_dom_sf"/>
</dbReference>
<evidence type="ECO:0000256" key="1">
    <source>
        <dbReference type="ARBA" id="ARBA00013194"/>
    </source>
</evidence>
<gene>
    <name evidence="6" type="ORF">LX69_00633</name>
</gene>
<dbReference type="GO" id="GO:0003755">
    <property type="term" value="F:peptidyl-prolyl cis-trans isomerase activity"/>
    <property type="evidence" value="ECO:0007669"/>
    <property type="project" value="UniProtKB-KW"/>
</dbReference>
<feature type="chain" id="PRO_5016046410" description="peptidylprolyl isomerase" evidence="4">
    <location>
        <begin position="22"/>
        <end position="271"/>
    </location>
</feature>
<evidence type="ECO:0000256" key="2">
    <source>
        <dbReference type="ARBA" id="ARBA00023110"/>
    </source>
</evidence>
<dbReference type="AlphaFoldDB" id="A0A2W7P1R1"/>
<dbReference type="Gene3D" id="2.40.100.10">
    <property type="entry name" value="Cyclophilin-like"/>
    <property type="match status" value="2"/>
</dbReference>